<evidence type="ECO:0008006" key="4">
    <source>
        <dbReference type="Google" id="ProtNLM"/>
    </source>
</evidence>
<name>A0A1G2SLQ9_9BACT</name>
<evidence type="ECO:0000313" key="3">
    <source>
        <dbReference type="Proteomes" id="UP000178168"/>
    </source>
</evidence>
<gene>
    <name evidence="2" type="ORF">A2591_02385</name>
</gene>
<reference evidence="2 3" key="1">
    <citation type="journal article" date="2016" name="Nat. Commun.">
        <title>Thousands of microbial genomes shed light on interconnected biogeochemical processes in an aquifer system.</title>
        <authorList>
            <person name="Anantharaman K."/>
            <person name="Brown C.T."/>
            <person name="Hug L.A."/>
            <person name="Sharon I."/>
            <person name="Castelle C.J."/>
            <person name="Probst A.J."/>
            <person name="Thomas B.C."/>
            <person name="Singh A."/>
            <person name="Wilkins M.J."/>
            <person name="Karaoz U."/>
            <person name="Brodie E.L."/>
            <person name="Williams K.H."/>
            <person name="Hubbard S.S."/>
            <person name="Banfield J.F."/>
        </authorList>
    </citation>
    <scope>NUCLEOTIDE SEQUENCE [LARGE SCALE GENOMIC DNA]</scope>
</reference>
<dbReference type="Proteomes" id="UP000178168">
    <property type="component" value="Unassembled WGS sequence"/>
</dbReference>
<dbReference type="EMBL" id="MHUZ01000011">
    <property type="protein sequence ID" value="OHA86005.1"/>
    <property type="molecule type" value="Genomic_DNA"/>
</dbReference>
<accession>A0A1G2SLQ9</accession>
<proteinExistence type="predicted"/>
<organism evidence="2 3">
    <name type="scientific">Candidatus Yonathbacteria bacterium RIFOXYD1_FULL_52_36</name>
    <dbReference type="NCBI Taxonomy" id="1802730"/>
    <lineage>
        <taxon>Bacteria</taxon>
        <taxon>Candidatus Yonathiibacteriota</taxon>
    </lineage>
</organism>
<evidence type="ECO:0000256" key="1">
    <source>
        <dbReference type="SAM" id="MobiDB-lite"/>
    </source>
</evidence>
<comment type="caution">
    <text evidence="2">The sequence shown here is derived from an EMBL/GenBank/DDBJ whole genome shotgun (WGS) entry which is preliminary data.</text>
</comment>
<dbReference type="STRING" id="1802730.A2591_02385"/>
<evidence type="ECO:0000313" key="2">
    <source>
        <dbReference type="EMBL" id="OHA86005.1"/>
    </source>
</evidence>
<dbReference type="AlphaFoldDB" id="A0A1G2SLQ9"/>
<feature type="region of interest" description="Disordered" evidence="1">
    <location>
        <begin position="32"/>
        <end position="70"/>
    </location>
</feature>
<sequence length="189" mass="20024">MEQQPKKWKVGLAIGAGIIVLGSACLLTGCGGGSSSGGSTPPTTTPPVESPPAVTPPVEAPSDPNGAGLPENVRRYIETTHQDSAKARAALFQYAKVMEKALADANDKQLSIQHGEESDKALACLQYTYGSVDAARTVRLDLKSIILNTDERNKAYFTYNDQLGGEVFKGIPYDQRASACDIDPSTLPN</sequence>
<dbReference type="PROSITE" id="PS51257">
    <property type="entry name" value="PROKAR_LIPOPROTEIN"/>
    <property type="match status" value="1"/>
</dbReference>
<protein>
    <recommendedName>
        <fullName evidence="4">Lipoprotein</fullName>
    </recommendedName>
</protein>
<feature type="compositionally biased region" description="Pro residues" evidence="1">
    <location>
        <begin position="43"/>
        <end position="59"/>
    </location>
</feature>